<dbReference type="AlphaFoldDB" id="A0A3B0SMN1"/>
<evidence type="ECO:0000313" key="1">
    <source>
        <dbReference type="EMBL" id="VAW06698.1"/>
    </source>
</evidence>
<organism evidence="1">
    <name type="scientific">hydrothermal vent metagenome</name>
    <dbReference type="NCBI Taxonomy" id="652676"/>
    <lineage>
        <taxon>unclassified sequences</taxon>
        <taxon>metagenomes</taxon>
        <taxon>ecological metagenomes</taxon>
    </lineage>
</organism>
<reference evidence="1" key="1">
    <citation type="submission" date="2018-06" db="EMBL/GenBank/DDBJ databases">
        <authorList>
            <person name="Zhirakovskaya E."/>
        </authorList>
    </citation>
    <scope>NUCLEOTIDE SEQUENCE</scope>
</reference>
<sequence length="79" mass="9183">MISFNAVRVVARHPTLWMTALGSAAALAPRRWWMRWPFLPIPDPDVVSWRVTTAYGHGEMALVPEDLILYLRWRRKAPL</sequence>
<protein>
    <submittedName>
        <fullName evidence="1">Uncharacterized protein</fullName>
    </submittedName>
</protein>
<accession>A0A3B0SMN1</accession>
<dbReference type="EMBL" id="UOEI01000486">
    <property type="protein sequence ID" value="VAW06698.1"/>
    <property type="molecule type" value="Genomic_DNA"/>
</dbReference>
<gene>
    <name evidence="1" type="ORF">MNBD_ACTINO01-1600</name>
</gene>
<proteinExistence type="predicted"/>
<name>A0A3B0SMN1_9ZZZZ</name>